<keyword evidence="10 14" id="KW-0472">Membrane</keyword>
<dbReference type="Gene3D" id="1.10.195.10">
    <property type="entry name" value="HIV-1 VPU cytoplasmic domain"/>
    <property type="match status" value="1"/>
</dbReference>
<keyword evidence="14" id="KW-1084">Inhibition of host tetherin by virus</keyword>
<comment type="subcellular location">
    <subcellularLocation>
        <location evidence="1 14 15">Host membrane</location>
        <topology evidence="1 14 15">Single-pass type I membrane protein</topology>
    </subcellularLocation>
</comment>
<evidence type="ECO:0000256" key="10">
    <source>
        <dbReference type="ARBA" id="ARBA00023136"/>
    </source>
</evidence>
<comment type="activity regulation">
    <text evidence="14">Ion channel activity is inhibited by hexamethylene amiloride in vitro.</text>
</comment>
<keyword evidence="5 14" id="KW-0945">Host-virus interaction</keyword>
<dbReference type="EMBL" id="KT022406">
    <property type="protein sequence ID" value="ALB06989.1"/>
    <property type="molecule type" value="Genomic_RNA"/>
</dbReference>
<evidence type="ECO:0000256" key="2">
    <source>
        <dbReference type="ARBA" id="ARBA00018094"/>
    </source>
</evidence>
<keyword evidence="6 14" id="KW-0812">Transmembrane</keyword>
<dbReference type="GO" id="GO:0016020">
    <property type="term" value="C:membrane"/>
    <property type="evidence" value="ECO:0007669"/>
    <property type="project" value="UniProtKB-UniRule"/>
</dbReference>
<dbReference type="GO" id="GO:0039502">
    <property type="term" value="P:symbiont-mediated suppression of host type I interferon-mediated signaling pathway"/>
    <property type="evidence" value="ECO:0007669"/>
    <property type="project" value="UniProtKB-UniRule"/>
</dbReference>
<evidence type="ECO:0000256" key="9">
    <source>
        <dbReference type="ARBA" id="ARBA00023065"/>
    </source>
</evidence>
<keyword evidence="14" id="KW-0899">Viral immunoevasion</keyword>
<evidence type="ECO:0000256" key="1">
    <source>
        <dbReference type="ARBA" id="ARBA00004313"/>
    </source>
</evidence>
<keyword evidence="9 14" id="KW-0406">Ion transport</keyword>
<evidence type="ECO:0000256" key="6">
    <source>
        <dbReference type="ARBA" id="ARBA00022692"/>
    </source>
</evidence>
<comment type="PTM">
    <text evidence="14">Phosphorylated by host CK2. This phosphorylation is necessary for interaction with human BTRC and degradation of CD4.</text>
</comment>
<dbReference type="Pfam" id="PF00558">
    <property type="entry name" value="Vpu"/>
    <property type="match status" value="1"/>
</dbReference>
<dbReference type="GO" id="GO:0039587">
    <property type="term" value="P:symbiont-mediated-mediated suppression of host tetherin activity"/>
    <property type="evidence" value="ECO:0007669"/>
    <property type="project" value="UniProtKB-UniRule"/>
</dbReference>
<evidence type="ECO:0000256" key="7">
    <source>
        <dbReference type="ARBA" id="ARBA00022703"/>
    </source>
</evidence>
<keyword evidence="11 14" id="KW-0407">Ion channel</keyword>
<dbReference type="GO" id="GO:0005261">
    <property type="term" value="F:monoatomic cation channel activity"/>
    <property type="evidence" value="ECO:0007669"/>
    <property type="project" value="UniProtKB-UniRule"/>
</dbReference>
<dbReference type="SUPFAM" id="SSF57647">
    <property type="entry name" value="HIV-1 VPU cytoplasmic domain"/>
    <property type="match status" value="1"/>
</dbReference>
<comment type="caution">
    <text evidence="14">Lacks conserved residue(s) required for the propagation of feature annotation.</text>
</comment>
<accession>A0A0M4APC7</accession>
<keyword evidence="7 14" id="KW-0053">Apoptosis</keyword>
<feature type="topological domain" description="Extracellular" evidence="14">
    <location>
        <begin position="1"/>
        <end position="6"/>
    </location>
</feature>
<evidence type="ECO:0000256" key="8">
    <source>
        <dbReference type="ARBA" id="ARBA00022870"/>
    </source>
</evidence>
<evidence type="ECO:0000256" key="13">
    <source>
        <dbReference type="ARBA" id="ARBA00031215"/>
    </source>
</evidence>
<evidence type="ECO:0000256" key="15">
    <source>
        <dbReference type="RuleBase" id="RU364058"/>
    </source>
</evidence>
<dbReference type="GO" id="GO:0033644">
    <property type="term" value="C:host cell membrane"/>
    <property type="evidence" value="ECO:0007669"/>
    <property type="project" value="UniProtKB-SubCell"/>
</dbReference>
<comment type="similarity">
    <text evidence="14 15">Belongs to the HIV-1 VPU protein family.</text>
</comment>
<name>A0A0M4APC7_HV1</name>
<keyword evidence="14" id="KW-1114">Inhibition of host interferon signaling pathway by virus</keyword>
<evidence type="ECO:0000256" key="5">
    <source>
        <dbReference type="ARBA" id="ARBA00022581"/>
    </source>
</evidence>
<keyword evidence="8 14" id="KW-1043">Host membrane</keyword>
<dbReference type="InterPro" id="IPR009032">
    <property type="entry name" value="Vpu_cyt_dom_sf"/>
</dbReference>
<evidence type="ECO:0000256" key="14">
    <source>
        <dbReference type="HAMAP-Rule" id="MF_04082"/>
    </source>
</evidence>
<gene>
    <name evidence="14 15 17" type="primary">vpu</name>
</gene>
<protein>
    <recommendedName>
        <fullName evidence="2 14">Protein Vpu</fullName>
    </recommendedName>
    <alternativeName>
        <fullName evidence="13 14">U ORF protein</fullName>
    </alternativeName>
    <alternativeName>
        <fullName evidence="12 14">Viral protein U</fullName>
    </alternativeName>
</protein>
<evidence type="ECO:0000313" key="17">
    <source>
        <dbReference type="EMBL" id="ALB06989.1"/>
    </source>
</evidence>
<evidence type="ECO:0000256" key="12">
    <source>
        <dbReference type="ARBA" id="ARBA00030659"/>
    </source>
</evidence>
<dbReference type="GO" id="GO:0019076">
    <property type="term" value="P:viral release from host cell"/>
    <property type="evidence" value="ECO:0007669"/>
    <property type="project" value="UniProtKB-UniRule"/>
</dbReference>
<feature type="compositionally biased region" description="Acidic residues" evidence="16">
    <location>
        <begin position="53"/>
        <end position="63"/>
    </location>
</feature>
<feature type="topological domain" description="Cytoplasmic" evidence="14">
    <location>
        <begin position="28"/>
        <end position="81"/>
    </location>
</feature>
<comment type="domain">
    <text evidence="14">The N-terminus and transmembrane domains are required for self-oligomerization and proper virion budding, whereas the cytoplasmic domain is required for CD4 degradation. The cytoplasmic domain is composed of 2 amphipathic alpha helix that form a U-shape.</text>
</comment>
<dbReference type="GO" id="GO:0042609">
    <property type="term" value="F:CD4 receptor binding"/>
    <property type="evidence" value="ECO:0007669"/>
    <property type="project" value="UniProtKB-UniRule"/>
</dbReference>
<comment type="function">
    <text evidence="15">Enhances virion budding by targeting host CD4 and Tetherin/BST2 to proteasome degradation. Degradation of CD4 prevents any unwanted premature interactions between viral Env and its host receptor CD4 in the endoplasmic reticulum. Degradation of antiretroviral protein Tetherin/BST2 is important for virion budding, as BST2 tethers new viral particles to the host cell membrane. Mechanistically, Vpu bridges either CD4 or BST2 to BTRC, a substrate recognition subunit of the Skp1/Cullin/F-box protein E3 ubiquitin ligase, induces their ubiquitination and subsequent proteasomal degradation. The alteration of the E3 ligase specificity by Vpu seems to promote the degradation of host IKBKB, leading to NF-kappa-B down-regulation and subsequent apoptosis. Acts as a viroporin that forms an oligomeric ion channel in membranes. Modulates the host DNA repair mechanisms to promote degradation of nuclear viral cDNA in cells that are already productively infected in order to suppress immune sensing and proviral hyper-integration (superinfection). Manipulates PML-NBs and modulates SUMOylation of host BLM protein thereby enhancing its DNA-end processing activity toward viral unintegrated linear DNA. Also inhibits RAD52-mediated homologous repair of viral cDNA, preventing the generation of dead-end circular forms of single copies of the long terminal repeat and permitting sustained nucleolytic attack.</text>
</comment>
<organism evidence="17 18">
    <name type="scientific">Human immunodeficiency virus type 1</name>
    <name type="common">HIV-1</name>
    <dbReference type="NCBI Taxonomy" id="11676"/>
    <lineage>
        <taxon>Viruses</taxon>
        <taxon>Riboviria</taxon>
        <taxon>Pararnavirae</taxon>
        <taxon>Artverviricota</taxon>
        <taxon>Revtraviricetes</taxon>
        <taxon>Ortervirales</taxon>
        <taxon>Retroviridae</taxon>
        <taxon>Orthoretrovirinae</taxon>
        <taxon>Lentivirus</taxon>
        <taxon>Lentivirus humimdef1</taxon>
    </lineage>
</organism>
<comment type="function">
    <text evidence="14">Enhances virion budding, by targeting human CD4 and Tetherin/BST2 to proteasome degradation. Degradation of CD4 prevents any unwanted premature interactions between viral Env and its host receptor CD4 in the endoplasmic reticulum. Degradation of antiretroviral protein Tetherin/BST2 is important for virion budding, as BST2 tethers new viral particles to the host cell membrane. Mechanistically, Vpu bridges either CD4 or BST2 to BTRC, a substrate recognition subunit of the Skp1/Cullin/F-box protein E3 ubiquitin ligase, induces their ubiquitination and subsequent proteasomal degradation. The alteration of the E3 ligase specificity by Vpu seems to promote the degradation of host IKBKB, leading to NF-kappa-B down-regulation and subsequent apoptosis. Acts as a viroporin that forms an oligomeric ion channel in membranes. Modulates the host DNA repair mechanisms to promote degradation of nuclear viral cDNA in cells that are already productively infected in order to suppress immune sensing and proviral hyper-integration (superinfection). Manipulates PML-NBs and modulates SUMOylation of host BLM protein thereby enhancing its DNA-end processing activity toward viral unintegrated linear DNA. Also inhibits RAD52-mediated homologous repair of viral cDNA, preventing the generation of dead-end circular forms of single copies of the long terminal repeat and permitting sustained nucleolytic attack.</text>
</comment>
<dbReference type="Proteomes" id="UP000174093">
    <property type="component" value="Genome"/>
</dbReference>
<evidence type="ECO:0000256" key="11">
    <source>
        <dbReference type="ARBA" id="ARBA00023303"/>
    </source>
</evidence>
<evidence type="ECO:0000256" key="3">
    <source>
        <dbReference type="ARBA" id="ARBA00022448"/>
    </source>
</evidence>
<evidence type="ECO:0000256" key="4">
    <source>
        <dbReference type="ARBA" id="ARBA00022553"/>
    </source>
</evidence>
<keyword evidence="14 15" id="KW-1133">Transmembrane helix</keyword>
<comment type="miscellaneous">
    <text evidence="14">HIV-1 lineages are divided in three main groups, M (for Major), O (for Outlier), and N (for New, or Non-M, Non-O). The vast majority of strains found worldwide belong to the group M. Group O seems to be endemic to and largely confined to Cameroon and neighboring countries in West Central Africa, where these viruses represent a small minority of HIV-1 strains. The group N is represented by a limited number of isolates from Cameroonian persons. The group M is further subdivided in 9 clades or subtypes (A to D, F to H, J and K).</text>
</comment>
<evidence type="ECO:0000256" key="16">
    <source>
        <dbReference type="SAM" id="MobiDB-lite"/>
    </source>
</evidence>
<dbReference type="GO" id="GO:0032801">
    <property type="term" value="P:receptor catabolic process"/>
    <property type="evidence" value="ECO:0007669"/>
    <property type="project" value="UniProtKB-UniRule"/>
</dbReference>
<evidence type="ECO:0000313" key="18">
    <source>
        <dbReference type="Proteomes" id="UP000174093"/>
    </source>
</evidence>
<keyword evidence="14" id="KW-0922">Interferon antiviral system evasion</keyword>
<reference evidence="17 18" key="1">
    <citation type="journal article" date="2015" name="PLoS ONE">
        <title>The Number and Complexity of Pure and Recombinant HIV-1 Strains Observed within Incident Infections during the HIV and Malaria Cohort Study Conducted in Kericho, Kenya, from 2003 to 2006.</title>
        <authorList>
            <person name="Billings E."/>
            <person name="Sanders-Buell E."/>
            <person name="Bose M."/>
            <person name="Bradfield A."/>
            <person name="Lei E."/>
            <person name="Kijak G.H."/>
            <person name="Arroyo M.A."/>
            <person name="Kibaya R.M."/>
            <person name="Scott P.T."/>
            <person name="Wasunna M.K."/>
            <person name="Sawe F.K."/>
            <person name="Shaffer D.N."/>
            <person name="Birx D.L."/>
            <person name="McCutchan F.E."/>
            <person name="Michael N.L."/>
            <person name="Robb M.L."/>
            <person name="Kim J.H."/>
            <person name="Tovanabutra S."/>
        </authorList>
    </citation>
    <scope>NUCLEOTIDE SEQUENCE [LARGE SCALE GENOMIC DNA]</scope>
    <source>
        <strain evidence="17">05KE725124V4</strain>
    </source>
</reference>
<proteinExistence type="inferred from homology"/>
<dbReference type="InterPro" id="IPR008187">
    <property type="entry name" value="Vpu"/>
</dbReference>
<comment type="subunit">
    <text evidence="14">Homopentamer. Interacts with host CD4 and BRTC; these interactions induce proteasomal degradation of CD4. Interacts with host BST2; this interaction leads to the degradation of host BST2. Interacts with host FBXW11. Interacts with host AP1M1; this interaction plays a role in the mistrafficking and subsequent degradation of host BST2. Interacts with host RANBP2; this interaction allows Vpu to down-regulate host BLM sumoylation.</text>
</comment>
<feature type="region of interest" description="Disordered" evidence="16">
    <location>
        <begin position="51"/>
        <end position="81"/>
    </location>
</feature>
<dbReference type="GO" id="GO:0052170">
    <property type="term" value="P:symbiont-mediated suppression of host innate immune response"/>
    <property type="evidence" value="ECO:0007669"/>
    <property type="project" value="UniProtKB-KW"/>
</dbReference>
<dbReference type="HAMAP" id="MF_04082">
    <property type="entry name" value="HIV_VPU"/>
    <property type="match status" value="1"/>
</dbReference>
<feature type="transmembrane region" description="Helical" evidence="15">
    <location>
        <begin position="6"/>
        <end position="28"/>
    </location>
</feature>
<organismHost>
    <name type="scientific">Homo sapiens</name>
    <name type="common">Human</name>
    <dbReference type="NCBI Taxonomy" id="9606"/>
</organismHost>
<keyword evidence="14" id="KW-1090">Inhibition of host innate immune response by virus</keyword>
<keyword evidence="3 14" id="KW-0813">Transport</keyword>
<keyword evidence="4 14" id="KW-0597">Phosphoprotein</keyword>
<sequence>MLPLAIVAIVALIAAGILAVVIWTIVFIEYKKIKKQERIDQLYKRILERAEDSGNESEGDTEELSTLMEMGNLDFRNANDQ</sequence>